<keyword evidence="2" id="KW-1185">Reference proteome</keyword>
<accession>A0A3N4JRK9</accession>
<protein>
    <submittedName>
        <fullName evidence="1">Uncharacterized protein</fullName>
    </submittedName>
</protein>
<dbReference type="EMBL" id="ML120376">
    <property type="protein sequence ID" value="RPB00940.1"/>
    <property type="molecule type" value="Genomic_DNA"/>
</dbReference>
<proteinExistence type="predicted"/>
<name>A0A3N4JRK9_9PEZI</name>
<evidence type="ECO:0000313" key="1">
    <source>
        <dbReference type="EMBL" id="RPB00940.1"/>
    </source>
</evidence>
<dbReference type="AlphaFoldDB" id="A0A3N4JRK9"/>
<evidence type="ECO:0000313" key="2">
    <source>
        <dbReference type="Proteomes" id="UP000276215"/>
    </source>
</evidence>
<gene>
    <name evidence="1" type="ORF">L873DRAFT_718217</name>
</gene>
<dbReference type="Proteomes" id="UP000276215">
    <property type="component" value="Unassembled WGS sequence"/>
</dbReference>
<reference evidence="1 2" key="1">
    <citation type="journal article" date="2018" name="Nat. Ecol. Evol.">
        <title>Pezizomycetes genomes reveal the molecular basis of ectomycorrhizal truffle lifestyle.</title>
        <authorList>
            <person name="Murat C."/>
            <person name="Payen T."/>
            <person name="Noel B."/>
            <person name="Kuo A."/>
            <person name="Morin E."/>
            <person name="Chen J."/>
            <person name="Kohler A."/>
            <person name="Krizsan K."/>
            <person name="Balestrini R."/>
            <person name="Da Silva C."/>
            <person name="Montanini B."/>
            <person name="Hainaut M."/>
            <person name="Levati E."/>
            <person name="Barry K.W."/>
            <person name="Belfiori B."/>
            <person name="Cichocki N."/>
            <person name="Clum A."/>
            <person name="Dockter R.B."/>
            <person name="Fauchery L."/>
            <person name="Guy J."/>
            <person name="Iotti M."/>
            <person name="Le Tacon F."/>
            <person name="Lindquist E.A."/>
            <person name="Lipzen A."/>
            <person name="Malagnac F."/>
            <person name="Mello A."/>
            <person name="Molinier V."/>
            <person name="Miyauchi S."/>
            <person name="Poulain J."/>
            <person name="Riccioni C."/>
            <person name="Rubini A."/>
            <person name="Sitrit Y."/>
            <person name="Splivallo R."/>
            <person name="Traeger S."/>
            <person name="Wang M."/>
            <person name="Zifcakova L."/>
            <person name="Wipf D."/>
            <person name="Zambonelli A."/>
            <person name="Paolocci F."/>
            <person name="Nowrousian M."/>
            <person name="Ottonello S."/>
            <person name="Baldrian P."/>
            <person name="Spatafora J.W."/>
            <person name="Henrissat B."/>
            <person name="Nagy L.G."/>
            <person name="Aury J.M."/>
            <person name="Wincker P."/>
            <person name="Grigoriev I.V."/>
            <person name="Bonfante P."/>
            <person name="Martin F.M."/>
        </authorList>
    </citation>
    <scope>NUCLEOTIDE SEQUENCE [LARGE SCALE GENOMIC DNA]</scope>
    <source>
        <strain evidence="1 2">120613-1</strain>
    </source>
</reference>
<sequence>MIDEMQMQYCTVLYCIYEYSCTMLYISIHSRLFSSINLPISNPERFLFYSHTHQPVVGNHSHRTKHWQRSGPSSSSQAGITLFLKKIFYCLSQLPPCWMDGISKIDNAHSQLARFPTHETCVEREITHPSTIPRLRFGRVWRRERGNSGSEVWRWRE</sequence>
<organism evidence="1 2">
    <name type="scientific">Choiromyces venosus 120613-1</name>
    <dbReference type="NCBI Taxonomy" id="1336337"/>
    <lineage>
        <taxon>Eukaryota</taxon>
        <taxon>Fungi</taxon>
        <taxon>Dikarya</taxon>
        <taxon>Ascomycota</taxon>
        <taxon>Pezizomycotina</taxon>
        <taxon>Pezizomycetes</taxon>
        <taxon>Pezizales</taxon>
        <taxon>Tuberaceae</taxon>
        <taxon>Choiromyces</taxon>
    </lineage>
</organism>